<name>A0ABV5G6R0_9MICC</name>
<gene>
    <name evidence="2" type="ORF">ACFFX0_26915</name>
</gene>
<dbReference type="Proteomes" id="UP001589575">
    <property type="component" value="Unassembled WGS sequence"/>
</dbReference>
<accession>A0ABV5G6R0</accession>
<feature type="compositionally biased region" description="Low complexity" evidence="1">
    <location>
        <begin position="11"/>
        <end position="20"/>
    </location>
</feature>
<evidence type="ECO:0000256" key="1">
    <source>
        <dbReference type="SAM" id="MobiDB-lite"/>
    </source>
</evidence>
<protein>
    <submittedName>
        <fullName evidence="2">Uncharacterized protein</fullName>
    </submittedName>
</protein>
<reference evidence="2 3" key="1">
    <citation type="submission" date="2024-09" db="EMBL/GenBank/DDBJ databases">
        <authorList>
            <person name="Sun Q."/>
            <person name="Mori K."/>
        </authorList>
    </citation>
    <scope>NUCLEOTIDE SEQUENCE [LARGE SCALE GENOMIC DNA]</scope>
    <source>
        <strain evidence="2 3">CCM 7609</strain>
    </source>
</reference>
<feature type="region of interest" description="Disordered" evidence="1">
    <location>
        <begin position="1"/>
        <end position="21"/>
    </location>
</feature>
<sequence length="62" mass="6914">MSCCHLDQSRHPSSSSPTRSRTMRNVSWSVIDFDCTWTATSSFVNPSENSRASLEVMGVCDQ</sequence>
<proteinExistence type="predicted"/>
<comment type="caution">
    <text evidence="2">The sequence shown here is derived from an EMBL/GenBank/DDBJ whole genome shotgun (WGS) entry which is preliminary data.</text>
</comment>
<keyword evidence="3" id="KW-1185">Reference proteome</keyword>
<evidence type="ECO:0000313" key="3">
    <source>
        <dbReference type="Proteomes" id="UP001589575"/>
    </source>
</evidence>
<evidence type="ECO:0000313" key="2">
    <source>
        <dbReference type="EMBL" id="MFB9074624.1"/>
    </source>
</evidence>
<dbReference type="EMBL" id="JBHMFI010000002">
    <property type="protein sequence ID" value="MFB9074624.1"/>
    <property type="molecule type" value="Genomic_DNA"/>
</dbReference>
<organism evidence="2 3">
    <name type="scientific">Citricoccus parietis</name>
    <dbReference type="NCBI Taxonomy" id="592307"/>
    <lineage>
        <taxon>Bacteria</taxon>
        <taxon>Bacillati</taxon>
        <taxon>Actinomycetota</taxon>
        <taxon>Actinomycetes</taxon>
        <taxon>Micrococcales</taxon>
        <taxon>Micrococcaceae</taxon>
        <taxon>Citricoccus</taxon>
    </lineage>
</organism>